<protein>
    <submittedName>
        <fullName evidence="2">Uncharacterized protein</fullName>
    </submittedName>
</protein>
<feature type="region of interest" description="Disordered" evidence="1">
    <location>
        <begin position="120"/>
        <end position="210"/>
    </location>
</feature>
<accession>A0A8S9Z281</accession>
<dbReference type="Proteomes" id="UP000822476">
    <property type="component" value="Unassembled WGS sequence"/>
</dbReference>
<reference evidence="2" key="1">
    <citation type="submission" date="2019-07" db="EMBL/GenBank/DDBJ databases">
        <title>Annotation for the trematode Paragonimus miyazaki's.</title>
        <authorList>
            <person name="Choi Y.-J."/>
        </authorList>
    </citation>
    <scope>NUCLEOTIDE SEQUENCE</scope>
    <source>
        <strain evidence="2">Japan</strain>
    </source>
</reference>
<dbReference type="AlphaFoldDB" id="A0A8S9Z281"/>
<dbReference type="OrthoDB" id="6277330at2759"/>
<dbReference type="EMBL" id="JTDE01000350">
    <property type="protein sequence ID" value="KAF7261515.1"/>
    <property type="molecule type" value="Genomic_DNA"/>
</dbReference>
<sequence>MAGATTEETEFDVCEKLEKPSRLMKLRQEMEQKLTLEQDTYSRGDKPSELVRRRSSANTRRASIRRTSMREKKLISWKEAKQEAEMLGLSPVTLRLNTEAGTSDAEVLMALNEMTSPVEMNTANSSDSLDPTSKTDGTSLGNLSEQIAPIDSANSVKGSNNSLELTSHLPANSSTNDQTRHSNGAKLPQIASSSPKSERSTYIKPPCTEKVISDGEILDTEHKSSHGPIDVVSSQYEKSPANPISQVCPNQNPMGTVEVHTSTNLCLVPRSHVQSVEQSNNHVRDSGIASSLLLTNAHSEPLIVCSLPQSDSTNCRQSIGSSTSNASESDHSSPELSTYSKYFPPRPTQVNDSRTNSTKKEDTSFSLAVRTKQKSMHSLVHSMDSLCKKTNKELIECDSHPRSSVRQFSLICLIFSEVYTTLLLVTTAVEENKGYITTSTYLVSQSVLFICTASHSDDVNSQKRIFLPSVNSVLRDRRLF</sequence>
<feature type="compositionally biased region" description="Polar residues" evidence="1">
    <location>
        <begin position="152"/>
        <end position="177"/>
    </location>
</feature>
<feature type="region of interest" description="Disordered" evidence="1">
    <location>
        <begin position="315"/>
        <end position="365"/>
    </location>
</feature>
<keyword evidence="3" id="KW-1185">Reference proteome</keyword>
<feature type="compositionally biased region" description="Polar residues" evidence="1">
    <location>
        <begin position="315"/>
        <end position="327"/>
    </location>
</feature>
<evidence type="ECO:0000256" key="1">
    <source>
        <dbReference type="SAM" id="MobiDB-lite"/>
    </source>
</evidence>
<name>A0A8S9Z281_9TREM</name>
<feature type="compositionally biased region" description="Polar residues" evidence="1">
    <location>
        <begin position="120"/>
        <end position="145"/>
    </location>
</feature>
<feature type="region of interest" description="Disordered" evidence="1">
    <location>
        <begin position="35"/>
        <end position="67"/>
    </location>
</feature>
<gene>
    <name evidence="2" type="ORF">EG68_01000</name>
</gene>
<comment type="caution">
    <text evidence="2">The sequence shown here is derived from an EMBL/GenBank/DDBJ whole genome shotgun (WGS) entry which is preliminary data.</text>
</comment>
<feature type="compositionally biased region" description="Basic and acidic residues" evidence="1">
    <location>
        <begin position="35"/>
        <end position="52"/>
    </location>
</feature>
<organism evidence="2 3">
    <name type="scientific">Paragonimus skrjabini miyazakii</name>
    <dbReference type="NCBI Taxonomy" id="59628"/>
    <lineage>
        <taxon>Eukaryota</taxon>
        <taxon>Metazoa</taxon>
        <taxon>Spiralia</taxon>
        <taxon>Lophotrochozoa</taxon>
        <taxon>Platyhelminthes</taxon>
        <taxon>Trematoda</taxon>
        <taxon>Digenea</taxon>
        <taxon>Plagiorchiida</taxon>
        <taxon>Troglotremata</taxon>
        <taxon>Troglotrematidae</taxon>
        <taxon>Paragonimus</taxon>
    </lineage>
</organism>
<proteinExistence type="predicted"/>
<evidence type="ECO:0000313" key="3">
    <source>
        <dbReference type="Proteomes" id="UP000822476"/>
    </source>
</evidence>
<evidence type="ECO:0000313" key="2">
    <source>
        <dbReference type="EMBL" id="KAF7261515.1"/>
    </source>
</evidence>